<dbReference type="Gramene" id="Bo2g162890.1">
    <property type="protein sequence ID" value="Bo2g162890.1"/>
    <property type="gene ID" value="Bo2g162890"/>
</dbReference>
<proteinExistence type="predicted"/>
<dbReference type="Proteomes" id="UP000032141">
    <property type="component" value="Chromosome C2"/>
</dbReference>
<protein>
    <submittedName>
        <fullName evidence="1">Uncharacterized protein</fullName>
    </submittedName>
</protein>
<keyword evidence="2" id="KW-1185">Reference proteome</keyword>
<name>A0A0D3AYA7_BRAOL</name>
<dbReference type="HOGENOM" id="CLU_1596785_0_0_1"/>
<dbReference type="OMA" id="CLWVLAD"/>
<dbReference type="EnsemblPlants" id="Bo2g162890.1">
    <property type="protein sequence ID" value="Bo2g162890.1"/>
    <property type="gene ID" value="Bo2g162890"/>
</dbReference>
<accession>A0A0D3AYA7</accession>
<dbReference type="AlphaFoldDB" id="A0A0D3AYA7"/>
<evidence type="ECO:0000313" key="2">
    <source>
        <dbReference type="Proteomes" id="UP000032141"/>
    </source>
</evidence>
<sequence>MGMNFFEADKEVFWDVTEFPIRTTDRSYLDTPKSVLEKRAYTGKLQITAYGEEKPDNMGDGITFELIRDKYARLNRRMLLDIGLWELDTTLLSTPKNVMLSLGVPDDYEDEKVYRLKLPDCDVIWKWQDLLAGKEPMSREAVRALRLKAPSNSLVVCIKATSKSIVE</sequence>
<reference evidence="1 2" key="1">
    <citation type="journal article" date="2014" name="Genome Biol.">
        <title>Transcriptome and methylome profiling reveals relics of genome dominance in the mesopolyploid Brassica oleracea.</title>
        <authorList>
            <person name="Parkin I.A."/>
            <person name="Koh C."/>
            <person name="Tang H."/>
            <person name="Robinson S.J."/>
            <person name="Kagale S."/>
            <person name="Clarke W.E."/>
            <person name="Town C.D."/>
            <person name="Nixon J."/>
            <person name="Krishnakumar V."/>
            <person name="Bidwell S.L."/>
            <person name="Denoeud F."/>
            <person name="Belcram H."/>
            <person name="Links M.G."/>
            <person name="Just J."/>
            <person name="Clarke C."/>
            <person name="Bender T."/>
            <person name="Huebert T."/>
            <person name="Mason A.S."/>
            <person name="Pires J.C."/>
            <person name="Barker G."/>
            <person name="Moore J."/>
            <person name="Walley P.G."/>
            <person name="Manoli S."/>
            <person name="Batley J."/>
            <person name="Edwards D."/>
            <person name="Nelson M.N."/>
            <person name="Wang X."/>
            <person name="Paterson A.H."/>
            <person name="King G."/>
            <person name="Bancroft I."/>
            <person name="Chalhoub B."/>
            <person name="Sharpe A.G."/>
        </authorList>
    </citation>
    <scope>NUCLEOTIDE SEQUENCE</scope>
    <source>
        <strain evidence="1 2">cv. TO1000</strain>
    </source>
</reference>
<organism evidence="1 2">
    <name type="scientific">Brassica oleracea var. oleracea</name>
    <dbReference type="NCBI Taxonomy" id="109376"/>
    <lineage>
        <taxon>Eukaryota</taxon>
        <taxon>Viridiplantae</taxon>
        <taxon>Streptophyta</taxon>
        <taxon>Embryophyta</taxon>
        <taxon>Tracheophyta</taxon>
        <taxon>Spermatophyta</taxon>
        <taxon>Magnoliopsida</taxon>
        <taxon>eudicotyledons</taxon>
        <taxon>Gunneridae</taxon>
        <taxon>Pentapetalae</taxon>
        <taxon>rosids</taxon>
        <taxon>malvids</taxon>
        <taxon>Brassicales</taxon>
        <taxon>Brassicaceae</taxon>
        <taxon>Brassiceae</taxon>
        <taxon>Brassica</taxon>
    </lineage>
</organism>
<evidence type="ECO:0000313" key="1">
    <source>
        <dbReference type="EnsemblPlants" id="Bo2g162890.1"/>
    </source>
</evidence>
<reference evidence="1" key="2">
    <citation type="submission" date="2015-03" db="UniProtKB">
        <authorList>
            <consortium name="EnsemblPlants"/>
        </authorList>
    </citation>
    <scope>IDENTIFICATION</scope>
</reference>